<keyword evidence="5 11" id="KW-0520">NAD</keyword>
<dbReference type="PANTHER" id="PTHR32092">
    <property type="entry name" value="6-PHOSPHO-BETA-GLUCOSIDASE-RELATED"/>
    <property type="match status" value="1"/>
</dbReference>
<evidence type="ECO:0000256" key="8">
    <source>
        <dbReference type="PIRSR" id="PIRSR601088-2"/>
    </source>
</evidence>
<dbReference type="Gene3D" id="3.90.110.10">
    <property type="entry name" value="Lactate dehydrogenase/glycoside hydrolase, family 4, C-terminal"/>
    <property type="match status" value="1"/>
</dbReference>
<evidence type="ECO:0000256" key="6">
    <source>
        <dbReference type="ARBA" id="ARBA00023211"/>
    </source>
</evidence>
<dbReference type="Pfam" id="PF02056">
    <property type="entry name" value="Glyco_hydro_4"/>
    <property type="match status" value="1"/>
</dbReference>
<evidence type="ECO:0000256" key="1">
    <source>
        <dbReference type="ARBA" id="ARBA00010141"/>
    </source>
</evidence>
<reference evidence="13 14" key="1">
    <citation type="journal article" date="2014" name="BMC Genomics">
        <title>Comparison of environmental and isolate Sulfobacillus genomes reveals diverse carbon, sulfur, nitrogen, and hydrogen metabolisms.</title>
        <authorList>
            <person name="Justice N.B."/>
            <person name="Norman A."/>
            <person name="Brown C.T."/>
            <person name="Singh A."/>
            <person name="Thomas B.C."/>
            <person name="Banfield J.F."/>
        </authorList>
    </citation>
    <scope>NUCLEOTIDE SEQUENCE [LARGE SCALE GENOMIC DNA]</scope>
    <source>
        <strain evidence="13">AMDSBA3</strain>
    </source>
</reference>
<dbReference type="GO" id="GO:0046872">
    <property type="term" value="F:metal ion binding"/>
    <property type="evidence" value="ECO:0007669"/>
    <property type="project" value="UniProtKB-KW"/>
</dbReference>
<name>A0A2T2WD82_9FIRM</name>
<evidence type="ECO:0000313" key="13">
    <source>
        <dbReference type="EMBL" id="PSR20205.1"/>
    </source>
</evidence>
<keyword evidence="4 11" id="KW-0378">Hydrolase</keyword>
<evidence type="ECO:0000256" key="3">
    <source>
        <dbReference type="ARBA" id="ARBA00022723"/>
    </source>
</evidence>
<protein>
    <submittedName>
        <fullName evidence="13">Alpha-glucosidase/alpha-galactosidase</fullName>
    </submittedName>
</protein>
<keyword evidence="9" id="KW-0170">Cobalt</keyword>
<dbReference type="SUPFAM" id="SSF56327">
    <property type="entry name" value="LDH C-terminal domain-like"/>
    <property type="match status" value="1"/>
</dbReference>
<dbReference type="InterPro" id="IPR001088">
    <property type="entry name" value="Glyco_hydro_4"/>
</dbReference>
<evidence type="ECO:0000256" key="4">
    <source>
        <dbReference type="ARBA" id="ARBA00022801"/>
    </source>
</evidence>
<dbReference type="PRINTS" id="PR00732">
    <property type="entry name" value="GLHYDRLASE4"/>
</dbReference>
<evidence type="ECO:0000256" key="11">
    <source>
        <dbReference type="RuleBase" id="RU361152"/>
    </source>
</evidence>
<keyword evidence="3 9" id="KW-0479">Metal-binding</keyword>
<dbReference type="InterPro" id="IPR022616">
    <property type="entry name" value="Glyco_hydro_4_C"/>
</dbReference>
<dbReference type="GO" id="GO:0016616">
    <property type="term" value="F:oxidoreductase activity, acting on the CH-OH group of donors, NAD or NADP as acceptor"/>
    <property type="evidence" value="ECO:0007669"/>
    <property type="project" value="InterPro"/>
</dbReference>
<dbReference type="NCBIfam" id="NF011657">
    <property type="entry name" value="PRK15076.1"/>
    <property type="match status" value="1"/>
</dbReference>
<evidence type="ECO:0000256" key="7">
    <source>
        <dbReference type="ARBA" id="ARBA00023295"/>
    </source>
</evidence>
<feature type="binding site" evidence="9">
    <location>
        <position position="198"/>
    </location>
    <ligand>
        <name>Mn(2+)</name>
        <dbReference type="ChEBI" id="CHEBI:29035"/>
    </ligand>
</feature>
<dbReference type="Proteomes" id="UP000241848">
    <property type="component" value="Unassembled WGS sequence"/>
</dbReference>
<evidence type="ECO:0000313" key="14">
    <source>
        <dbReference type="Proteomes" id="UP000241848"/>
    </source>
</evidence>
<feature type="binding site" evidence="8">
    <location>
        <position position="147"/>
    </location>
    <ligand>
        <name>substrate</name>
    </ligand>
</feature>
<feature type="site" description="Increases basicity of active site Tyr" evidence="10">
    <location>
        <position position="109"/>
    </location>
</feature>
<dbReference type="GO" id="GO:0004553">
    <property type="term" value="F:hydrolase activity, hydrolyzing O-glycosyl compounds"/>
    <property type="evidence" value="ECO:0007669"/>
    <property type="project" value="InterPro"/>
</dbReference>
<evidence type="ECO:0000256" key="5">
    <source>
        <dbReference type="ARBA" id="ARBA00023027"/>
    </source>
</evidence>
<comment type="cofactor">
    <cofactor evidence="11">
        <name>NAD(+)</name>
        <dbReference type="ChEBI" id="CHEBI:57540"/>
    </cofactor>
    <text evidence="11">Binds 1 NAD(+) per subunit.</text>
</comment>
<evidence type="ECO:0000256" key="10">
    <source>
        <dbReference type="PIRSR" id="PIRSR601088-4"/>
    </source>
</evidence>
<dbReference type="PANTHER" id="PTHR32092:SF6">
    <property type="entry name" value="ALPHA-GALACTOSIDASE"/>
    <property type="match status" value="1"/>
</dbReference>
<dbReference type="GO" id="GO:0005975">
    <property type="term" value="P:carbohydrate metabolic process"/>
    <property type="evidence" value="ECO:0007669"/>
    <property type="project" value="InterPro"/>
</dbReference>
<dbReference type="EMBL" id="PXYV01000077">
    <property type="protein sequence ID" value="PSR20205.1"/>
    <property type="molecule type" value="Genomic_DNA"/>
</dbReference>
<comment type="similarity">
    <text evidence="1 11">Belongs to the glycosyl hydrolase 4 family.</text>
</comment>
<dbReference type="SUPFAM" id="SSF51735">
    <property type="entry name" value="NAD(P)-binding Rossmann-fold domains"/>
    <property type="match status" value="1"/>
</dbReference>
<keyword evidence="7 11" id="KW-0326">Glycosidase</keyword>
<keyword evidence="9" id="KW-0408">Iron</keyword>
<comment type="caution">
    <text evidence="13">The sequence shown here is derived from an EMBL/GenBank/DDBJ whole genome shotgun (WGS) entry which is preliminary data.</text>
</comment>
<proteinExistence type="inferred from homology"/>
<sequence length="440" mass="49493">MATVTIVGAGSVEFTQEVVSDLLQQPSTRHINIHLMDINADHLRDAERLVHRMMEAAGSRGSLHASTELRSMLHGADYVINTVLVGGYEAIQRDFHIAAQYGVRHTVGDTLGVSGIMRAVRTVPQVIDLARAMEDVAPHALLLNYTNPMSMLVMAIARSSSIQHYGLCHSTAHTASQVAEYLEVPFEDLHWLSAGINHMAWLLQLSVNGEDQYPRLLERSYDQQWFKKDPVRFDLLQRLGYFVTESSKHNAEYYAYFAHWPKEIERLGIPINEYLTRQRRNLSAYLQEQQTRPLAEVLMSEPSGEYAPLLIQARETGETWWFQGNVMNDGLIENLPEDACVEVPVLVNRHGILPTKVGRLPHVLAGLNHQAVAVQQLTVDAILEGSRDLLYQAVMMDAQAGAAMTLDQMRNMVDDLLAAQRDLVPSFAVRRLWPSVPMRV</sequence>
<keyword evidence="9" id="KW-0533">Nickel</keyword>
<evidence type="ECO:0000256" key="2">
    <source>
        <dbReference type="ARBA" id="ARBA00011881"/>
    </source>
</evidence>
<dbReference type="InterPro" id="IPR036291">
    <property type="entry name" value="NAD(P)-bd_dom_sf"/>
</dbReference>
<dbReference type="Pfam" id="PF11975">
    <property type="entry name" value="Glyco_hydro_4C"/>
    <property type="match status" value="1"/>
</dbReference>
<dbReference type="Gene3D" id="3.40.50.720">
    <property type="entry name" value="NAD(P)-binding Rossmann-like Domain"/>
    <property type="match status" value="1"/>
</dbReference>
<evidence type="ECO:0000259" key="12">
    <source>
        <dbReference type="Pfam" id="PF11975"/>
    </source>
</evidence>
<dbReference type="AlphaFoldDB" id="A0A2T2WD82"/>
<keyword evidence="6 9" id="KW-0464">Manganese</keyword>
<gene>
    <name evidence="13" type="ORF">C7B45_15970</name>
</gene>
<accession>A0A2T2WD82</accession>
<feature type="binding site" evidence="9">
    <location>
        <position position="168"/>
    </location>
    <ligand>
        <name>Mn(2+)</name>
        <dbReference type="ChEBI" id="CHEBI:29035"/>
    </ligand>
</feature>
<feature type="domain" description="Glycosyl hydrolase family 4 C-terminal" evidence="12">
    <location>
        <begin position="194"/>
        <end position="397"/>
    </location>
</feature>
<comment type="subunit">
    <text evidence="2">Homotetramer.</text>
</comment>
<organism evidence="13 14">
    <name type="scientific">Sulfobacillus acidophilus</name>
    <dbReference type="NCBI Taxonomy" id="53633"/>
    <lineage>
        <taxon>Bacteria</taxon>
        <taxon>Bacillati</taxon>
        <taxon>Bacillota</taxon>
        <taxon>Clostridia</taxon>
        <taxon>Eubacteriales</taxon>
        <taxon>Clostridiales Family XVII. Incertae Sedis</taxon>
        <taxon>Sulfobacillus</taxon>
    </lineage>
</organism>
<evidence type="ECO:0000256" key="9">
    <source>
        <dbReference type="PIRSR" id="PIRSR601088-3"/>
    </source>
</evidence>
<dbReference type="InterPro" id="IPR015955">
    <property type="entry name" value="Lactate_DH/Glyco_Ohase_4_C"/>
</dbReference>